<dbReference type="KEGG" id="acry:AC20117_08155"/>
<name>A0A1H1CDB5_9MICC</name>
<feature type="region of interest" description="Disordered" evidence="2">
    <location>
        <begin position="1"/>
        <end position="92"/>
    </location>
</feature>
<sequence>MAAVVGLTSCTAFPQSPSEASARLTSPGVGEPDPSLEAEAGQPPSSASGSGTFGDGGAGLPADEMRSESPDGSSSNPDDSALSEDTGKWGSYGTRTEACTAVAAKVAVLMLAPLSFIAGVDEARLDELQAEVEDLRDKAPAELHDELDEVEAELAKHEDLTDFDDESFREAVEPIQEWLKSNCTF</sequence>
<evidence type="ECO:0000313" key="4">
    <source>
        <dbReference type="Proteomes" id="UP000181917"/>
    </source>
</evidence>
<dbReference type="EMBL" id="FNKH01000002">
    <property type="protein sequence ID" value="SDQ61656.1"/>
    <property type="molecule type" value="Genomic_DNA"/>
</dbReference>
<reference evidence="3 4" key="1">
    <citation type="submission" date="2016-10" db="EMBL/GenBank/DDBJ databases">
        <authorList>
            <person name="de Groot N.N."/>
        </authorList>
    </citation>
    <scope>NUCLEOTIDE SEQUENCE [LARGE SCALE GENOMIC DNA]</scope>
    <source>
        <strain evidence="3 4">DSM 20117</strain>
    </source>
</reference>
<keyword evidence="4" id="KW-1185">Reference proteome</keyword>
<feature type="compositionally biased region" description="Low complexity" evidence="2">
    <location>
        <begin position="37"/>
        <end position="50"/>
    </location>
</feature>
<evidence type="ECO:0000256" key="2">
    <source>
        <dbReference type="SAM" id="MobiDB-lite"/>
    </source>
</evidence>
<dbReference type="STRING" id="37928.SAMN04489742_1842"/>
<dbReference type="AlphaFoldDB" id="A0A1H1CDB5"/>
<accession>A0A1H1CDB5</accession>
<feature type="compositionally biased region" description="Polar residues" evidence="2">
    <location>
        <begin position="8"/>
        <end position="19"/>
    </location>
</feature>
<feature type="coiled-coil region" evidence="1">
    <location>
        <begin position="118"/>
        <end position="145"/>
    </location>
</feature>
<dbReference type="Proteomes" id="UP000181917">
    <property type="component" value="Unassembled WGS sequence"/>
</dbReference>
<keyword evidence="1" id="KW-0175">Coiled coil</keyword>
<organism evidence="3 4">
    <name type="scientific">Crystallibacter crystallopoietes</name>
    <dbReference type="NCBI Taxonomy" id="37928"/>
    <lineage>
        <taxon>Bacteria</taxon>
        <taxon>Bacillati</taxon>
        <taxon>Actinomycetota</taxon>
        <taxon>Actinomycetes</taxon>
        <taxon>Micrococcales</taxon>
        <taxon>Micrococcaceae</taxon>
        <taxon>Crystallibacter</taxon>
    </lineage>
</organism>
<gene>
    <name evidence="3" type="ORF">SAMN04489742_1842</name>
</gene>
<proteinExistence type="predicted"/>
<feature type="compositionally biased region" description="Low complexity" evidence="2">
    <location>
        <begin position="70"/>
        <end position="80"/>
    </location>
</feature>
<protein>
    <submittedName>
        <fullName evidence="3">Uncharacterized protein</fullName>
    </submittedName>
</protein>
<evidence type="ECO:0000313" key="3">
    <source>
        <dbReference type="EMBL" id="SDQ61656.1"/>
    </source>
</evidence>
<evidence type="ECO:0000256" key="1">
    <source>
        <dbReference type="SAM" id="Coils"/>
    </source>
</evidence>